<proteinExistence type="predicted"/>
<evidence type="ECO:0000259" key="1">
    <source>
        <dbReference type="Pfam" id="PF00534"/>
    </source>
</evidence>
<name>A0ABV3TZN2_9GAMM</name>
<dbReference type="InterPro" id="IPR028098">
    <property type="entry name" value="Glyco_trans_4-like_N"/>
</dbReference>
<evidence type="ECO:0000259" key="2">
    <source>
        <dbReference type="Pfam" id="PF13439"/>
    </source>
</evidence>
<evidence type="ECO:0000313" key="4">
    <source>
        <dbReference type="Proteomes" id="UP001557484"/>
    </source>
</evidence>
<organism evidence="3 4">
    <name type="scientific">Zhongshania arctica</name>
    <dbReference type="NCBI Taxonomy" id="3238302"/>
    <lineage>
        <taxon>Bacteria</taxon>
        <taxon>Pseudomonadati</taxon>
        <taxon>Pseudomonadota</taxon>
        <taxon>Gammaproteobacteria</taxon>
        <taxon>Cellvibrionales</taxon>
        <taxon>Spongiibacteraceae</taxon>
        <taxon>Zhongshania</taxon>
    </lineage>
</organism>
<comment type="caution">
    <text evidence="3">The sequence shown here is derived from an EMBL/GenBank/DDBJ whole genome shotgun (WGS) entry which is preliminary data.</text>
</comment>
<dbReference type="EMBL" id="JBFRYB010000002">
    <property type="protein sequence ID" value="MEX1667023.1"/>
    <property type="molecule type" value="Genomic_DNA"/>
</dbReference>
<dbReference type="Gene3D" id="3.40.50.2000">
    <property type="entry name" value="Glycogen Phosphorylase B"/>
    <property type="match status" value="2"/>
</dbReference>
<dbReference type="InterPro" id="IPR050194">
    <property type="entry name" value="Glycosyltransferase_grp1"/>
</dbReference>
<dbReference type="RefSeq" id="WP_368377138.1">
    <property type="nucleotide sequence ID" value="NZ_JBFRYB010000002.1"/>
</dbReference>
<reference evidence="3 4" key="1">
    <citation type="journal article" date="2011" name="Int. J. Syst. Evol. Microbiol.">
        <title>Zhongshania antarctica gen. nov., sp. nov. and Zhongshania guokunii sp. nov., gammaproteobacteria respectively isolated from coastal attached (fast) ice and surface seawater of the Antarctic.</title>
        <authorList>
            <person name="Li H.J."/>
            <person name="Zhang X.Y."/>
            <person name="Chen C.X."/>
            <person name="Zhang Y.J."/>
            <person name="Gao Z.M."/>
            <person name="Yu Y."/>
            <person name="Chen X.L."/>
            <person name="Chen B."/>
            <person name="Zhang Y.Z."/>
        </authorList>
    </citation>
    <scope>NUCLEOTIDE SEQUENCE [LARGE SCALE GENOMIC DNA]</scope>
    <source>
        <strain evidence="3 4">R06B22</strain>
    </source>
</reference>
<feature type="domain" description="Glycosyltransferase subfamily 4-like N-terminal" evidence="2">
    <location>
        <begin position="27"/>
        <end position="179"/>
    </location>
</feature>
<protein>
    <submittedName>
        <fullName evidence="3">Glycosyltransferase family 4 protein</fullName>
    </submittedName>
</protein>
<dbReference type="InterPro" id="IPR001296">
    <property type="entry name" value="Glyco_trans_1"/>
</dbReference>
<dbReference type="Proteomes" id="UP001557484">
    <property type="component" value="Unassembled WGS sequence"/>
</dbReference>
<dbReference type="PANTHER" id="PTHR45947:SF3">
    <property type="entry name" value="SULFOQUINOVOSYL TRANSFERASE SQD2"/>
    <property type="match status" value="1"/>
</dbReference>
<dbReference type="SUPFAM" id="SSF53756">
    <property type="entry name" value="UDP-Glycosyltransferase/glycogen phosphorylase"/>
    <property type="match status" value="1"/>
</dbReference>
<keyword evidence="4" id="KW-1185">Reference proteome</keyword>
<dbReference type="PANTHER" id="PTHR45947">
    <property type="entry name" value="SULFOQUINOVOSYL TRANSFERASE SQD2"/>
    <property type="match status" value="1"/>
</dbReference>
<dbReference type="Pfam" id="PF00534">
    <property type="entry name" value="Glycos_transf_1"/>
    <property type="match status" value="1"/>
</dbReference>
<dbReference type="CDD" id="cd03819">
    <property type="entry name" value="GT4_WavL-like"/>
    <property type="match status" value="1"/>
</dbReference>
<feature type="domain" description="Glycosyl transferase family 1" evidence="1">
    <location>
        <begin position="193"/>
        <end position="351"/>
    </location>
</feature>
<evidence type="ECO:0000313" key="3">
    <source>
        <dbReference type="EMBL" id="MEX1667023.1"/>
    </source>
</evidence>
<sequence length="380" mass="42114">MADVESVKADMARPLKIVQVLPALNSGGVERGTVELARELVRGGHTSVVISFGGRMVDGLIAEGSEHITFPVHRKSLWSLLQVRPMRRLLESLAADVVHVRSRAPAWIVWLAWRRMNPATRPRLVSTFHGMYSVNFYSAVMARAEHLIAISNCVKSYITTNYKVDESRITLIPRGLDPAAFNHDACTPAWKKTLFQQYPQLKNKHIILMPGRLTRWKGQEAYLQMMSRLIQLRQDCHGVVVGDAEPGKQHYFDELLAMRSALGLDEVVTFVGHRSDIAPFYGLAAVTCHMSNKAEPFGRTVPESLASGTPVVAYDRGGASESLNAGYPQGLVAPDDVVGFAARVHDLIDADAVIKLPENYYLSSQLASTLDVYRRLLGRV</sequence>
<gene>
    <name evidence="3" type="ORF">AB4875_16120</name>
</gene>
<dbReference type="Pfam" id="PF13439">
    <property type="entry name" value="Glyco_transf_4"/>
    <property type="match status" value="1"/>
</dbReference>
<accession>A0ABV3TZN2</accession>